<keyword evidence="3" id="KW-1185">Reference proteome</keyword>
<feature type="compositionally biased region" description="Polar residues" evidence="1">
    <location>
        <begin position="142"/>
        <end position="152"/>
    </location>
</feature>
<gene>
    <name evidence="2" type="ORF">OHK93_003171</name>
</gene>
<comment type="caution">
    <text evidence="2">The sequence shown here is derived from an EMBL/GenBank/DDBJ whole genome shotgun (WGS) entry which is preliminary data.</text>
</comment>
<organism evidence="2 3">
    <name type="scientific">Ramalina farinacea</name>
    <dbReference type="NCBI Taxonomy" id="258253"/>
    <lineage>
        <taxon>Eukaryota</taxon>
        <taxon>Fungi</taxon>
        <taxon>Dikarya</taxon>
        <taxon>Ascomycota</taxon>
        <taxon>Pezizomycotina</taxon>
        <taxon>Lecanoromycetes</taxon>
        <taxon>OSLEUM clade</taxon>
        <taxon>Lecanoromycetidae</taxon>
        <taxon>Lecanorales</taxon>
        <taxon>Lecanorineae</taxon>
        <taxon>Ramalinaceae</taxon>
        <taxon>Ramalina</taxon>
    </lineage>
</organism>
<proteinExistence type="predicted"/>
<sequence>MSLNWVMLDGTQDFLIYLPAAPTSQLQSLSAPLLSLQDTHVTAPFFGPNLWEGILIPTTGGGFSPQHHVIQIKLTFKEGGAFDFHSTFERIKEQVAHAAEIARESGRANLNLNGPIDADLEQLPAYEEVGNAGRIPQPVSAPAQQQGAQIQRPTPRLPNGDERPAPQGDDQDNRSSKPEPANPAPFAPPMEPPPGYEEVQARTVADNLEQSLRGDETNTRQ</sequence>
<feature type="compositionally biased region" description="Basic and acidic residues" evidence="1">
    <location>
        <begin position="212"/>
        <end position="221"/>
    </location>
</feature>
<reference evidence="2" key="1">
    <citation type="journal article" date="2023" name="Genome Biol. Evol.">
        <title>First Whole Genome Sequence and Flow Cytometry Genome Size Data for the Lichen-Forming Fungus Ramalina farinacea (Ascomycota).</title>
        <authorList>
            <person name="Llewellyn T."/>
            <person name="Mian S."/>
            <person name="Hill R."/>
            <person name="Leitch I.J."/>
            <person name="Gaya E."/>
        </authorList>
    </citation>
    <scope>NUCLEOTIDE SEQUENCE</scope>
    <source>
        <strain evidence="2">LIQ254RAFAR</strain>
    </source>
</reference>
<name>A0AA43QX97_9LECA</name>
<evidence type="ECO:0000313" key="3">
    <source>
        <dbReference type="Proteomes" id="UP001161017"/>
    </source>
</evidence>
<dbReference type="AlphaFoldDB" id="A0AA43QX97"/>
<dbReference type="GO" id="GO:0005634">
    <property type="term" value="C:nucleus"/>
    <property type="evidence" value="ECO:0007669"/>
    <property type="project" value="TreeGrafter"/>
</dbReference>
<dbReference type="Proteomes" id="UP001161017">
    <property type="component" value="Unassembled WGS sequence"/>
</dbReference>
<dbReference type="PANTHER" id="PTHR31606">
    <property type="entry name" value="WW DOMAIN BINDING PROTEIN 2, ISOFORM E"/>
    <property type="match status" value="1"/>
</dbReference>
<dbReference type="GO" id="GO:0031490">
    <property type="term" value="F:chromatin DNA binding"/>
    <property type="evidence" value="ECO:0007669"/>
    <property type="project" value="TreeGrafter"/>
</dbReference>
<feature type="region of interest" description="Disordered" evidence="1">
    <location>
        <begin position="132"/>
        <end position="221"/>
    </location>
</feature>
<feature type="compositionally biased region" description="Pro residues" evidence="1">
    <location>
        <begin position="180"/>
        <end position="195"/>
    </location>
</feature>
<evidence type="ECO:0000256" key="1">
    <source>
        <dbReference type="SAM" id="MobiDB-lite"/>
    </source>
</evidence>
<dbReference type="EMBL" id="JAPUFD010000016">
    <property type="protein sequence ID" value="MDI1491960.1"/>
    <property type="molecule type" value="Genomic_DNA"/>
</dbReference>
<dbReference type="InterPro" id="IPR044852">
    <property type="entry name" value="WBP2-like"/>
</dbReference>
<protein>
    <submittedName>
        <fullName evidence="2">Uncharacterized protein</fullName>
    </submittedName>
</protein>
<dbReference type="PANTHER" id="PTHR31606:SF1">
    <property type="entry name" value="WW DOMAIN BINDING PROTEIN 2, ISOFORM E"/>
    <property type="match status" value="1"/>
</dbReference>
<accession>A0AA43QX97</accession>
<dbReference type="SUPFAM" id="SSF50729">
    <property type="entry name" value="PH domain-like"/>
    <property type="match status" value="1"/>
</dbReference>
<evidence type="ECO:0000313" key="2">
    <source>
        <dbReference type="EMBL" id="MDI1491960.1"/>
    </source>
</evidence>
<dbReference type="GO" id="GO:0003713">
    <property type="term" value="F:transcription coactivator activity"/>
    <property type="evidence" value="ECO:0007669"/>
    <property type="project" value="InterPro"/>
</dbReference>
<dbReference type="CDD" id="cd13214">
    <property type="entry name" value="PH-GRAM_WBP2"/>
    <property type="match status" value="1"/>
</dbReference>